<reference evidence="3" key="1">
    <citation type="journal article" date="2017" name="bioRxiv">
        <title>Comparative analysis of the genomes of Stylophora pistillata and Acropora digitifera provides evidence for extensive differences between species of corals.</title>
        <authorList>
            <person name="Voolstra C.R."/>
            <person name="Li Y."/>
            <person name="Liew Y.J."/>
            <person name="Baumgarten S."/>
            <person name="Zoccola D."/>
            <person name="Flot J.-F."/>
            <person name="Tambutte S."/>
            <person name="Allemand D."/>
            <person name="Aranda M."/>
        </authorList>
    </citation>
    <scope>NUCLEOTIDE SEQUENCE [LARGE SCALE GENOMIC DNA]</scope>
</reference>
<feature type="region of interest" description="Disordered" evidence="1">
    <location>
        <begin position="76"/>
        <end position="95"/>
    </location>
</feature>
<feature type="region of interest" description="Disordered" evidence="1">
    <location>
        <begin position="41"/>
        <end position="71"/>
    </location>
</feature>
<keyword evidence="3" id="KW-1185">Reference proteome</keyword>
<dbReference type="EMBL" id="LSMT01000765">
    <property type="protein sequence ID" value="PFX14538.1"/>
    <property type="molecule type" value="Genomic_DNA"/>
</dbReference>
<evidence type="ECO:0000313" key="2">
    <source>
        <dbReference type="EMBL" id="PFX14538.1"/>
    </source>
</evidence>
<accession>A0A2B4RDT8</accession>
<feature type="compositionally biased region" description="Basic and acidic residues" evidence="1">
    <location>
        <begin position="76"/>
        <end position="91"/>
    </location>
</feature>
<dbReference type="Gene3D" id="2.60.220.30">
    <property type="match status" value="2"/>
</dbReference>
<evidence type="ECO:0000313" key="3">
    <source>
        <dbReference type="Proteomes" id="UP000225706"/>
    </source>
</evidence>
<protein>
    <submittedName>
        <fullName evidence="2">Uncharacterized protein</fullName>
    </submittedName>
</protein>
<gene>
    <name evidence="2" type="ORF">AWC38_SpisGene21295</name>
</gene>
<sequence>MSREIWVQDMQALTCLAHDSKSIVKMLELHSVQESIEAELKETEVRFRDESDGDNDDDDDDESTLGKKEEELLGAKEKTMEEVSEEKESLETKGSMTEVKIRQDVEASSTMEIPQAESSTRMKSLLYAESEECKVDHQGTTWNLTDIQAGGCITFTQDAVSMPLLFGCKLLEPTVEFPPLNKDERLVSSVIELTCDEQPDIHFTGQSKGEVVVALSHSAPKLEGYEVLIGELISSDSSYEWKDLETTNIWQIPDIKDDFAKLRVPYAEAKVTTCGVFAVIYRLKSYIYSTRVSGNEEITHKIPEYPEVSVTISAENVRDRSNLELILKVQEIPQQWFDCGEEFAGPVLHIKCPQITDLAEPATITLPLLLQGDKDELSKFSATDLRVFKCRSGDERADWDEITMQLPNAVELMNGVVRFQVKHFCRFTVWPSKKRRLRDRRLAHRINRFTRPFPLEAGFFACLCNTVDMSPGHAQLRLYCYPARLEPKVIENACSAHDIDRYGNGDSLLTLFHGDELRAKLWRGSEVKKTLKLRFRYDRKFEVDAIVRVLNEGTPHVKFLQHLREQSPRKLCELTIATQCQVRLFLRDYICYEGFHDSLRNCFVCADRTMQNLSFHSQR</sequence>
<feature type="compositionally biased region" description="Basic and acidic residues" evidence="1">
    <location>
        <begin position="41"/>
        <end position="50"/>
    </location>
</feature>
<dbReference type="OrthoDB" id="5987002at2759"/>
<proteinExistence type="predicted"/>
<feature type="compositionally biased region" description="Acidic residues" evidence="1">
    <location>
        <begin position="51"/>
        <end position="63"/>
    </location>
</feature>
<evidence type="ECO:0000256" key="1">
    <source>
        <dbReference type="SAM" id="MobiDB-lite"/>
    </source>
</evidence>
<organism evidence="2 3">
    <name type="scientific">Stylophora pistillata</name>
    <name type="common">Smooth cauliflower coral</name>
    <dbReference type="NCBI Taxonomy" id="50429"/>
    <lineage>
        <taxon>Eukaryota</taxon>
        <taxon>Metazoa</taxon>
        <taxon>Cnidaria</taxon>
        <taxon>Anthozoa</taxon>
        <taxon>Hexacorallia</taxon>
        <taxon>Scleractinia</taxon>
        <taxon>Astrocoeniina</taxon>
        <taxon>Pocilloporidae</taxon>
        <taxon>Stylophora</taxon>
    </lineage>
</organism>
<comment type="caution">
    <text evidence="2">The sequence shown here is derived from an EMBL/GenBank/DDBJ whole genome shotgun (WGS) entry which is preliminary data.</text>
</comment>
<name>A0A2B4RDT8_STYPI</name>
<dbReference type="Proteomes" id="UP000225706">
    <property type="component" value="Unassembled WGS sequence"/>
</dbReference>
<dbReference type="AlphaFoldDB" id="A0A2B4RDT8"/>